<dbReference type="Pfam" id="PF00158">
    <property type="entry name" value="Sigma54_activat"/>
    <property type="match status" value="1"/>
</dbReference>
<evidence type="ECO:0000256" key="1">
    <source>
        <dbReference type="ARBA" id="ARBA00022741"/>
    </source>
</evidence>
<dbReference type="SMART" id="SM00382">
    <property type="entry name" value="AAA"/>
    <property type="match status" value="1"/>
</dbReference>
<dbReference type="HOGENOM" id="CLU_000445_8_12_9"/>
<evidence type="ECO:0000256" key="3">
    <source>
        <dbReference type="ARBA" id="ARBA00023015"/>
    </source>
</evidence>
<dbReference type="InterPro" id="IPR025662">
    <property type="entry name" value="Sigma_54_int_dom_ATP-bd_1"/>
</dbReference>
<dbReference type="OrthoDB" id="9803970at2"/>
<evidence type="ECO:0000313" key="6">
    <source>
        <dbReference type="EMBL" id="AGA68245.1"/>
    </source>
</evidence>
<dbReference type="SUPFAM" id="SSF52540">
    <property type="entry name" value="P-loop containing nucleoside triphosphate hydrolases"/>
    <property type="match status" value="1"/>
</dbReference>
<evidence type="ECO:0000259" key="5">
    <source>
        <dbReference type="PROSITE" id="PS50045"/>
    </source>
</evidence>
<dbReference type="EMBL" id="CP003344">
    <property type="protein sequence ID" value="AGA68245.1"/>
    <property type="molecule type" value="Genomic_DNA"/>
</dbReference>
<dbReference type="Proteomes" id="UP000010797">
    <property type="component" value="Chromosome"/>
</dbReference>
<dbReference type="AlphaFoldDB" id="L0F5C6"/>
<dbReference type="InterPro" id="IPR002197">
    <property type="entry name" value="HTH_Fis"/>
</dbReference>
<sequence>MKQKNDLDRWMQMHTDATMLKELETLVRESWERSLNYKVDYINALPEEIPPKEFARIKQANKRICIYTSSIISFPLTKIQVPESGVLLFDNTGCLLQIYGQEVFRAWAEVNQIKIGTRWTEQAIGANVVSLGMRLEGTVTLIGSENYSRFLTNGIFAYSPIKLENGELLGSVVLAAPLRTQVTYLRPLSFMVAREVELQMFWFNMIGLYSNVTENIGIICLDQSTGQNRVLITNDETIKLLGLVQKDYFYDKLETIIDMTEENEQFWSIVNNKTKVRDMRISLMVKGRKTEVSLSTSAYKETIFHMNGIFLYMHSIKHIKKLVAQYGGNIARYGFEDIIGESKPMLDVVHQAKNASLTDSNILLLGESGVGKDVLAQAIHNSSRRKGKPFVAINCAAFSKELISSELFGYEAGAFTGSRKEGQMGKFELANQGTLFLDEIGDMPMDLQAVLLRVLEEGCFRKVGGNTIVNVNVRIIAASNKNLKEKVANGQFRGDLFYRLGVVRILIPPLRHRGSDMRLFINFFIKQICARLNKPTVTLSKNALEFLNQYPWPGNVRELRNLLEGIINTTATSVIDDSEIRRYLGDFEQQARNREDYTIAKERMQSEDEYIYDERREFSYALKLCNNNKTKAASYLNMPLSTFYRRLKKYGMFC</sequence>
<dbReference type="GO" id="GO:0005524">
    <property type="term" value="F:ATP binding"/>
    <property type="evidence" value="ECO:0007669"/>
    <property type="project" value="UniProtKB-KW"/>
</dbReference>
<dbReference type="PANTHER" id="PTHR32071">
    <property type="entry name" value="TRANSCRIPTIONAL REGULATORY PROTEIN"/>
    <property type="match status" value="1"/>
</dbReference>
<keyword evidence="3" id="KW-0805">Transcription regulation</keyword>
<feature type="domain" description="Sigma-54 factor interaction" evidence="5">
    <location>
        <begin position="338"/>
        <end position="568"/>
    </location>
</feature>
<dbReference type="PROSITE" id="PS00688">
    <property type="entry name" value="SIGMA54_INTERACT_3"/>
    <property type="match status" value="1"/>
</dbReference>
<keyword evidence="4" id="KW-0804">Transcription</keyword>
<keyword evidence="2" id="KW-0067">ATP-binding</keyword>
<evidence type="ECO:0000256" key="4">
    <source>
        <dbReference type="ARBA" id="ARBA00023163"/>
    </source>
</evidence>
<dbReference type="Gene3D" id="3.30.450.40">
    <property type="match status" value="1"/>
</dbReference>
<dbReference type="GO" id="GO:0043565">
    <property type="term" value="F:sequence-specific DNA binding"/>
    <property type="evidence" value="ECO:0007669"/>
    <property type="project" value="InterPro"/>
</dbReference>
<dbReference type="Gene3D" id="3.30.450.20">
    <property type="entry name" value="PAS domain"/>
    <property type="match status" value="1"/>
</dbReference>
<dbReference type="InterPro" id="IPR058031">
    <property type="entry name" value="AAA_lid_NorR"/>
</dbReference>
<dbReference type="eggNOG" id="COG3284">
    <property type="taxonomic scope" value="Bacteria"/>
</dbReference>
<dbReference type="PROSITE" id="PS50045">
    <property type="entry name" value="SIGMA54_INTERACT_4"/>
    <property type="match status" value="1"/>
</dbReference>
<dbReference type="InterPro" id="IPR029016">
    <property type="entry name" value="GAF-like_dom_sf"/>
</dbReference>
<gene>
    <name evidence="6" type="ordered locus">Desdi_0718</name>
</gene>
<dbReference type="CDD" id="cd00009">
    <property type="entry name" value="AAA"/>
    <property type="match status" value="1"/>
</dbReference>
<dbReference type="Gene3D" id="1.10.10.60">
    <property type="entry name" value="Homeodomain-like"/>
    <property type="match status" value="1"/>
</dbReference>
<dbReference type="Gene3D" id="1.10.8.60">
    <property type="match status" value="1"/>
</dbReference>
<keyword evidence="7" id="KW-1185">Reference proteome</keyword>
<organism evidence="6 7">
    <name type="scientific">Desulfitobacterium dichloroeliminans (strain LMG P-21439 / DCA1)</name>
    <dbReference type="NCBI Taxonomy" id="871963"/>
    <lineage>
        <taxon>Bacteria</taxon>
        <taxon>Bacillati</taxon>
        <taxon>Bacillota</taxon>
        <taxon>Clostridia</taxon>
        <taxon>Eubacteriales</taxon>
        <taxon>Desulfitobacteriaceae</taxon>
        <taxon>Desulfitobacterium</taxon>
    </lineage>
</organism>
<reference evidence="7" key="1">
    <citation type="submission" date="2012-02" db="EMBL/GenBank/DDBJ databases">
        <title>Complete sequence of Desulfitobacterium dichloroeliminans LMG P-21439.</title>
        <authorList>
            <person name="Lucas S."/>
            <person name="Han J."/>
            <person name="Lapidus A."/>
            <person name="Cheng J.-F."/>
            <person name="Goodwin L."/>
            <person name="Pitluck S."/>
            <person name="Peters L."/>
            <person name="Ovchinnikova G."/>
            <person name="Teshima H."/>
            <person name="Detter J.C."/>
            <person name="Han C."/>
            <person name="Tapia R."/>
            <person name="Land M."/>
            <person name="Hauser L."/>
            <person name="Kyrpides N."/>
            <person name="Ivanova N."/>
            <person name="Pagani I."/>
            <person name="Kruse T."/>
            <person name="de Vos W.M."/>
            <person name="Boon N."/>
            <person name="Smidt H."/>
            <person name="Woyke T."/>
        </authorList>
    </citation>
    <scope>NUCLEOTIDE SEQUENCE [LARGE SCALE GENOMIC DNA]</scope>
    <source>
        <strain evidence="7">LMG P-21439 / DCA1</strain>
    </source>
</reference>
<dbReference type="Pfam" id="PF02954">
    <property type="entry name" value="HTH_8"/>
    <property type="match status" value="1"/>
</dbReference>
<keyword evidence="1" id="KW-0547">Nucleotide-binding</keyword>
<dbReference type="InterPro" id="IPR002078">
    <property type="entry name" value="Sigma_54_int"/>
</dbReference>
<evidence type="ECO:0000256" key="2">
    <source>
        <dbReference type="ARBA" id="ARBA00022840"/>
    </source>
</evidence>
<proteinExistence type="predicted"/>
<protein>
    <submittedName>
        <fullName evidence="6">Transcriptional regulator containing PAS, AAA-type ATPase, and DNA-binding domains</fullName>
    </submittedName>
</protein>
<dbReference type="PROSITE" id="PS00675">
    <property type="entry name" value="SIGMA54_INTERACT_1"/>
    <property type="match status" value="1"/>
</dbReference>
<dbReference type="InterPro" id="IPR003593">
    <property type="entry name" value="AAA+_ATPase"/>
</dbReference>
<accession>L0F5C6</accession>
<keyword evidence="6" id="KW-0238">DNA-binding</keyword>
<dbReference type="InterPro" id="IPR027417">
    <property type="entry name" value="P-loop_NTPase"/>
</dbReference>
<dbReference type="GO" id="GO:0006355">
    <property type="term" value="P:regulation of DNA-templated transcription"/>
    <property type="evidence" value="ECO:0007669"/>
    <property type="project" value="InterPro"/>
</dbReference>
<dbReference type="InterPro" id="IPR009057">
    <property type="entry name" value="Homeodomain-like_sf"/>
</dbReference>
<dbReference type="InterPro" id="IPR025944">
    <property type="entry name" value="Sigma_54_int_dom_CS"/>
</dbReference>
<dbReference type="SUPFAM" id="SSF46689">
    <property type="entry name" value="Homeodomain-like"/>
    <property type="match status" value="1"/>
</dbReference>
<evidence type="ECO:0000313" key="7">
    <source>
        <dbReference type="Proteomes" id="UP000010797"/>
    </source>
</evidence>
<dbReference type="Pfam" id="PF25601">
    <property type="entry name" value="AAA_lid_14"/>
    <property type="match status" value="1"/>
</dbReference>
<dbReference type="FunFam" id="3.40.50.300:FF:000006">
    <property type="entry name" value="DNA-binding transcriptional regulator NtrC"/>
    <property type="match status" value="1"/>
</dbReference>
<dbReference type="KEGG" id="ddl:Desdi_0718"/>
<dbReference type="Gene3D" id="3.40.50.300">
    <property type="entry name" value="P-loop containing nucleotide triphosphate hydrolases"/>
    <property type="match status" value="1"/>
</dbReference>
<dbReference type="RefSeq" id="WP_015261247.1">
    <property type="nucleotide sequence ID" value="NC_019903.1"/>
</dbReference>
<name>L0F5C6_DESDL</name>